<dbReference type="GO" id="GO:0003924">
    <property type="term" value="F:GTPase activity"/>
    <property type="evidence" value="ECO:0007669"/>
    <property type="project" value="TreeGrafter"/>
</dbReference>
<reference evidence="8" key="1">
    <citation type="journal article" date="2011" name="Nat. Biotechnol.">
        <title>The genomic sequence of the Chinese hamster ovary (CHO)-K1 cell line.</title>
        <authorList>
            <person name="Xu X."/>
            <person name="Nagarajan H."/>
            <person name="Lewis N.E."/>
            <person name="Pan S."/>
            <person name="Cai Z."/>
            <person name="Liu X."/>
            <person name="Chen W."/>
            <person name="Xie M."/>
            <person name="Wang W."/>
            <person name="Hammond S."/>
            <person name="Andersen M.R."/>
            <person name="Neff N."/>
            <person name="Passarelli B."/>
            <person name="Koh W."/>
            <person name="Fan H.C."/>
            <person name="Wang J."/>
            <person name="Gui Y."/>
            <person name="Lee K.H."/>
            <person name="Betenbaugh M.J."/>
            <person name="Quake S.R."/>
            <person name="Famili I."/>
            <person name="Palsson B.O."/>
            <person name="Wang J."/>
        </authorList>
    </citation>
    <scope>NUCLEOTIDE SEQUENCE [LARGE SCALE GENOMIC DNA]</scope>
    <source>
        <strain evidence="8">CHO K1 cell line</strain>
    </source>
</reference>
<dbReference type="GO" id="GO:0000045">
    <property type="term" value="P:autophagosome assembly"/>
    <property type="evidence" value="ECO:0007669"/>
    <property type="project" value="TreeGrafter"/>
</dbReference>
<gene>
    <name evidence="7 10" type="primary">LOC100766009</name>
    <name evidence="6" type="ORF">I79_009463</name>
</gene>
<name>G3HFU6_CRIGR</name>
<dbReference type="GO" id="GO:0005525">
    <property type="term" value="F:GTP binding"/>
    <property type="evidence" value="ECO:0007669"/>
    <property type="project" value="UniProtKB-KW"/>
</dbReference>
<dbReference type="PROSITE" id="PS51716">
    <property type="entry name" value="G_IRG"/>
    <property type="match status" value="1"/>
</dbReference>
<dbReference type="OrthoDB" id="422720at2759"/>
<dbReference type="eggNOG" id="ENOG502QS9R">
    <property type="taxonomic scope" value="Eukaryota"/>
</dbReference>
<dbReference type="Ensembl" id="ENSCGRT00001012976.1">
    <property type="protein sequence ID" value="ENSCGRP00001008827.1"/>
    <property type="gene ID" value="ENSCGRG00001011027.1"/>
</dbReference>
<evidence type="ECO:0000256" key="2">
    <source>
        <dbReference type="ARBA" id="ARBA00022741"/>
    </source>
</evidence>
<dbReference type="PANTHER" id="PTHR32341:SF15">
    <property type="entry name" value="INTERFERON-GAMMA-INDUCIBLE GTPASE 10-RELATED"/>
    <property type="match status" value="1"/>
</dbReference>
<keyword evidence="9" id="KW-1185">Reference proteome</keyword>
<dbReference type="Proteomes" id="UP000694386">
    <property type="component" value="Unplaced"/>
</dbReference>
<reference evidence="6" key="2">
    <citation type="submission" date="2011-08" db="EMBL/GenBank/DDBJ databases">
        <title>The genomic sequence of the Chinese hamster ovary CHO-K1 cell line.</title>
        <authorList>
            <person name="Xu X."/>
            <person name="Nagarajan H."/>
            <person name="Lewis N.E."/>
            <person name="Pan S."/>
            <person name="Cai Z."/>
            <person name="Liu X."/>
            <person name="Chen W."/>
            <person name="Xie M."/>
            <person name="Wang W."/>
            <person name="Hammond S."/>
            <person name="Andersen M.R."/>
            <person name="Neff N."/>
            <person name="Passarelli B."/>
            <person name="Koh W."/>
            <person name="Fan C.H."/>
            <person name="Wang J."/>
            <person name="Gui Y."/>
            <person name="Lee K.H."/>
            <person name="Betenbaugh M.J."/>
            <person name="Quake S.R."/>
            <person name="Famili I."/>
            <person name="Palsson B.O."/>
            <person name="Wang J."/>
        </authorList>
    </citation>
    <scope>NUCLEOTIDE SEQUENCE</scope>
</reference>
<comment type="similarity">
    <text evidence="1">Belongs to the TRAFAC class dynamin-like GTPase superfamily. IRG family.</text>
</comment>
<reference evidence="9" key="3">
    <citation type="journal article" date="2018" name="Biotechnol. Bioeng.">
        <title>A reference genome of the Chinese hamster based on a hybrid assembly strategy.</title>
        <authorList>
            <person name="Rupp O."/>
            <person name="MacDonald M.L."/>
            <person name="Li S."/>
            <person name="Dhiman H."/>
            <person name="Polson S."/>
            <person name="Griep S."/>
            <person name="Heffner K."/>
            <person name="Hernandez I."/>
            <person name="Brinkrolf K."/>
            <person name="Jadhav V."/>
            <person name="Samoudi M."/>
            <person name="Hao H."/>
            <person name="Kingham B."/>
            <person name="Goesmann A."/>
            <person name="Betenbaugh M.J."/>
            <person name="Lewis N.E."/>
            <person name="Borth N."/>
            <person name="Lee K.H."/>
        </authorList>
    </citation>
    <scope>NUCLEOTIDE SEQUENCE [LARGE SCALE GENOMIC DNA]</scope>
    <source>
        <strain evidence="9">17A/GY</strain>
    </source>
</reference>
<dbReference type="SUPFAM" id="SSF52540">
    <property type="entry name" value="P-loop containing nucleoside triphosphate hydrolases"/>
    <property type="match status" value="1"/>
</dbReference>
<dbReference type="KEGG" id="cge:100766009"/>
<dbReference type="Gene3D" id="3.40.50.300">
    <property type="entry name" value="P-loop containing nucleotide triphosphate hydrolases"/>
    <property type="match status" value="1"/>
</dbReference>
<protein>
    <submittedName>
        <fullName evidence="6">Interferon-inducible GTPase 1</fullName>
    </submittedName>
    <submittedName>
        <fullName evidence="7">T-cell-specific guanine nucleotide triphosphate-binding protein 1</fullName>
    </submittedName>
    <submittedName>
        <fullName evidence="10">T-cell-specific guanine nucleotide triphosphate-binding protein 2</fullName>
    </submittedName>
</protein>
<dbReference type="InterPro" id="IPR030385">
    <property type="entry name" value="G_IRG_dom"/>
</dbReference>
<dbReference type="GeneID" id="100766009"/>
<keyword evidence="3" id="KW-0378">Hydrolase</keyword>
<dbReference type="RefSeq" id="XP_003502844.1">
    <property type="nucleotide sequence ID" value="XM_003502796.5"/>
</dbReference>
<reference evidence="9" key="4">
    <citation type="journal article" date="2020" name="Biotechnol. Bioeng.">
        <title>Chromosome-scale scaffolds for the Chinese hamster reference genome assembly to facilitate the study of the CHO epigenome.</title>
        <authorList>
            <person name="Hilliard W."/>
            <person name="MacDonald M."/>
            <person name="Lee K.H."/>
        </authorList>
    </citation>
    <scope>NUCLEOTIDE SEQUENCE [LARGE SCALE GENOMIC DNA]</scope>
    <source>
        <strain evidence="9">17A/GY</strain>
    </source>
</reference>
<dbReference type="GeneTree" id="ENSGT00950000183007"/>
<dbReference type="FunFam" id="3.40.50.300:FF:000541">
    <property type="entry name" value="Immunity related GTPase M"/>
    <property type="match status" value="1"/>
</dbReference>
<dbReference type="InterPro" id="IPR051515">
    <property type="entry name" value="IRG"/>
</dbReference>
<dbReference type="PaxDb" id="10029-XP_007636223.1"/>
<evidence type="ECO:0000313" key="9">
    <source>
        <dbReference type="Proteomes" id="UP001108280"/>
    </source>
</evidence>
<dbReference type="Proteomes" id="UP000001075">
    <property type="component" value="Unassembled WGS sequence"/>
</dbReference>
<evidence type="ECO:0000313" key="10">
    <source>
        <dbReference type="RefSeq" id="XP_027283220.1"/>
    </source>
</evidence>
<evidence type="ECO:0000256" key="1">
    <source>
        <dbReference type="ARBA" id="ARBA00005429"/>
    </source>
</evidence>
<dbReference type="PANTHER" id="PTHR32341">
    <property type="entry name" value="INTERFERON-INDUCIBLE GTPASE"/>
    <property type="match status" value="1"/>
</dbReference>
<dbReference type="EMBL" id="JH000337">
    <property type="protein sequence ID" value="EGW06053.1"/>
    <property type="molecule type" value="Genomic_DNA"/>
</dbReference>
<dbReference type="GO" id="GO:0045087">
    <property type="term" value="P:innate immune response"/>
    <property type="evidence" value="ECO:0007669"/>
    <property type="project" value="TreeGrafter"/>
</dbReference>
<reference evidence="7" key="6">
    <citation type="submission" date="2025-05" db="UniProtKB">
        <authorList>
            <consortium name="Ensembl"/>
        </authorList>
    </citation>
    <scope>IDENTIFICATION</scope>
</reference>
<evidence type="ECO:0000313" key="7">
    <source>
        <dbReference type="Ensembl" id="ENSCGRP00001008827.1"/>
    </source>
</evidence>
<keyword evidence="2" id="KW-0547">Nucleotide-binding</keyword>
<dbReference type="Proteomes" id="UP001108280">
    <property type="component" value="Chromosome 7"/>
</dbReference>
<sequence length="417" mass="47654">MGQSSSTPDANAHNMASSFNAFFKTFKMESKVISEETINSIELFLKEGDIQKAIYAINTALTDIENAPLSIAVTGETGAGKSTFINALRGIGHEESESAQSGVVETTMYRTKYTHPKFPNVTIWDLPGVGSTNFKPEDYLKKMNFQEYDFFLIISATRFKENDAQLAKAIRKMKKNFYFVRTKIDSDLWNQKRCTPKTYNKEKLLRFIREKCVEKLQMADVASTRVFLVSSVEVAKFDFPLLESTLLKELPAHKRHIFMQCVPKVTEAAIDRRKDALKQKIWLEALKSGASATIPMMSFFKDEVQELEKTLIHYRSCFGLDDKSLENMARDLSLPVKELEFTLKSPHLLSCETDESVGDKLMKYLEKIFAVTGGFVATGLYFRKSYYLQNYFLDVVTDDAKILLKKKVFMKEHEDSE</sequence>
<evidence type="ECO:0000313" key="8">
    <source>
        <dbReference type="Proteomes" id="UP000001075"/>
    </source>
</evidence>
<evidence type="ECO:0000256" key="3">
    <source>
        <dbReference type="ARBA" id="ARBA00022801"/>
    </source>
</evidence>
<dbReference type="InterPro" id="IPR007743">
    <property type="entry name" value="Immunity-related_GTPase-like"/>
</dbReference>
<reference evidence="10" key="5">
    <citation type="submission" date="2025-04" db="UniProtKB">
        <authorList>
            <consortium name="RefSeq"/>
        </authorList>
    </citation>
    <scope>IDENTIFICATION</scope>
    <source>
        <strain evidence="10">17A/GY</strain>
        <tissue evidence="10">Liver</tissue>
    </source>
</reference>
<dbReference type="Pfam" id="PF05049">
    <property type="entry name" value="IIGP"/>
    <property type="match status" value="1"/>
</dbReference>
<organism evidence="6 8">
    <name type="scientific">Cricetulus griseus</name>
    <name type="common">Chinese hamster</name>
    <name type="synonym">Cricetulus barabensis griseus</name>
    <dbReference type="NCBI Taxonomy" id="10029"/>
    <lineage>
        <taxon>Eukaryota</taxon>
        <taxon>Metazoa</taxon>
        <taxon>Chordata</taxon>
        <taxon>Craniata</taxon>
        <taxon>Vertebrata</taxon>
        <taxon>Euteleostomi</taxon>
        <taxon>Mammalia</taxon>
        <taxon>Eutheria</taxon>
        <taxon>Euarchontoglires</taxon>
        <taxon>Glires</taxon>
        <taxon>Rodentia</taxon>
        <taxon>Myomorpha</taxon>
        <taxon>Muroidea</taxon>
        <taxon>Cricetidae</taxon>
        <taxon>Cricetinae</taxon>
        <taxon>Cricetulus</taxon>
    </lineage>
</organism>
<keyword evidence="4" id="KW-0342">GTP-binding</keyword>
<feature type="domain" description="IRG-type G" evidence="5">
    <location>
        <begin position="67"/>
        <end position="249"/>
    </location>
</feature>
<dbReference type="OMA" id="KFQPHEY"/>
<evidence type="ECO:0000313" key="6">
    <source>
        <dbReference type="EMBL" id="EGW06053.1"/>
    </source>
</evidence>
<accession>G3HFU6</accession>
<evidence type="ECO:0000256" key="4">
    <source>
        <dbReference type="ARBA" id="ARBA00023134"/>
    </source>
</evidence>
<evidence type="ECO:0000259" key="5">
    <source>
        <dbReference type="PROSITE" id="PS51716"/>
    </source>
</evidence>
<dbReference type="InterPro" id="IPR027417">
    <property type="entry name" value="P-loop_NTPase"/>
</dbReference>
<dbReference type="RefSeq" id="XP_027283220.1">
    <property type="nucleotide sequence ID" value="XM_027427419.2"/>
</dbReference>
<dbReference type="AlphaFoldDB" id="G3HFU6"/>
<proteinExistence type="inferred from homology"/>
<dbReference type="GO" id="GO:0005789">
    <property type="term" value="C:endoplasmic reticulum membrane"/>
    <property type="evidence" value="ECO:0007669"/>
    <property type="project" value="TreeGrafter"/>
</dbReference>
<dbReference type="GO" id="GO:0035458">
    <property type="term" value="P:cellular response to interferon-beta"/>
    <property type="evidence" value="ECO:0007669"/>
    <property type="project" value="TreeGrafter"/>
</dbReference>
<dbReference type="CDD" id="cd04104">
    <property type="entry name" value="p47_IIGP_like"/>
    <property type="match status" value="1"/>
</dbReference>